<dbReference type="STRING" id="206506.AAV32_00175"/>
<feature type="domain" description="DUF202" evidence="6">
    <location>
        <begin position="5"/>
        <end position="67"/>
    </location>
</feature>
<sequence>MDPNDPGLQPQRTVLAWNRTCLALMANALLILRSGMLQQSHFILALGSVVLVLASATLLLAYRRHHLLLRGGRDAAAGASVLSRAIPWLAATCGLATLSGILTILTTTAA</sequence>
<evidence type="ECO:0000313" key="7">
    <source>
        <dbReference type="EMBL" id="KKO72824.1"/>
    </source>
</evidence>
<dbReference type="GO" id="GO:0012505">
    <property type="term" value="C:endomembrane system"/>
    <property type="evidence" value="ECO:0007669"/>
    <property type="project" value="UniProtKB-SubCell"/>
</dbReference>
<dbReference type="RefSeq" id="WP_068366225.1">
    <property type="nucleotide sequence ID" value="NZ_CP169556.1"/>
</dbReference>
<protein>
    <recommendedName>
        <fullName evidence="6">DUF202 domain-containing protein</fullName>
    </recommendedName>
</protein>
<dbReference type="AlphaFoldDB" id="A0A171KVA7"/>
<accession>A0A171KVA7</accession>
<evidence type="ECO:0000256" key="4">
    <source>
        <dbReference type="ARBA" id="ARBA00023136"/>
    </source>
</evidence>
<evidence type="ECO:0000256" key="2">
    <source>
        <dbReference type="ARBA" id="ARBA00022692"/>
    </source>
</evidence>
<feature type="transmembrane region" description="Helical" evidence="5">
    <location>
        <begin position="44"/>
        <end position="65"/>
    </location>
</feature>
<feature type="transmembrane region" description="Helical" evidence="5">
    <location>
        <begin position="14"/>
        <end position="32"/>
    </location>
</feature>
<gene>
    <name evidence="7" type="ORF">AAV32_00175</name>
</gene>
<proteinExistence type="predicted"/>
<dbReference type="EMBL" id="LBNE01000001">
    <property type="protein sequence ID" value="KKO72824.1"/>
    <property type="molecule type" value="Genomic_DNA"/>
</dbReference>
<keyword evidence="3 5" id="KW-1133">Transmembrane helix</keyword>
<dbReference type="InterPro" id="IPR003807">
    <property type="entry name" value="DUF202"/>
</dbReference>
<keyword evidence="2 5" id="KW-0812">Transmembrane</keyword>
<comment type="subcellular location">
    <subcellularLocation>
        <location evidence="1">Endomembrane system</location>
        <topology evidence="1">Multi-pass membrane protein</topology>
    </subcellularLocation>
</comment>
<dbReference type="Pfam" id="PF02656">
    <property type="entry name" value="DUF202"/>
    <property type="match status" value="1"/>
</dbReference>
<keyword evidence="8" id="KW-1185">Reference proteome</keyword>
<reference evidence="7 8" key="1">
    <citation type="submission" date="2015-04" db="EMBL/GenBank/DDBJ databases">
        <title>Genome sequence of Kerstersia gyiorum CG1.</title>
        <authorList>
            <person name="Greninger A.L."/>
            <person name="Kozyreva V."/>
            <person name="Chaturvedi V."/>
        </authorList>
    </citation>
    <scope>NUCLEOTIDE SEQUENCE [LARGE SCALE GENOMIC DNA]</scope>
    <source>
        <strain evidence="7 8">CG1</strain>
    </source>
</reference>
<evidence type="ECO:0000256" key="1">
    <source>
        <dbReference type="ARBA" id="ARBA00004127"/>
    </source>
</evidence>
<evidence type="ECO:0000256" key="5">
    <source>
        <dbReference type="SAM" id="Phobius"/>
    </source>
</evidence>
<evidence type="ECO:0000259" key="6">
    <source>
        <dbReference type="Pfam" id="PF02656"/>
    </source>
</evidence>
<comment type="caution">
    <text evidence="7">The sequence shown here is derived from an EMBL/GenBank/DDBJ whole genome shotgun (WGS) entry which is preliminary data.</text>
</comment>
<keyword evidence="4 5" id="KW-0472">Membrane</keyword>
<dbReference type="Proteomes" id="UP000078084">
    <property type="component" value="Unassembled WGS sequence"/>
</dbReference>
<feature type="transmembrane region" description="Helical" evidence="5">
    <location>
        <begin position="85"/>
        <end position="105"/>
    </location>
</feature>
<name>A0A171KVA7_9BURK</name>
<evidence type="ECO:0000313" key="8">
    <source>
        <dbReference type="Proteomes" id="UP000078084"/>
    </source>
</evidence>
<dbReference type="GeneID" id="99727293"/>
<evidence type="ECO:0000256" key="3">
    <source>
        <dbReference type="ARBA" id="ARBA00022989"/>
    </source>
</evidence>
<organism evidence="7 8">
    <name type="scientific">Kerstersia gyiorum</name>
    <dbReference type="NCBI Taxonomy" id="206506"/>
    <lineage>
        <taxon>Bacteria</taxon>
        <taxon>Pseudomonadati</taxon>
        <taxon>Pseudomonadota</taxon>
        <taxon>Betaproteobacteria</taxon>
        <taxon>Burkholderiales</taxon>
        <taxon>Alcaligenaceae</taxon>
        <taxon>Kerstersia</taxon>
    </lineage>
</organism>